<accession>A0AAV6PZS9</accession>
<evidence type="ECO:0000313" key="2">
    <source>
        <dbReference type="EMBL" id="KAG7479159.1"/>
    </source>
</evidence>
<reference evidence="2 3" key="1">
    <citation type="journal article" date="2021" name="Sci. Rep.">
        <title>Chromosome anchoring in Senegalese sole (Solea senegalensis) reveals sex-associated markers and genome rearrangements in flatfish.</title>
        <authorList>
            <person name="Guerrero-Cozar I."/>
            <person name="Gomez-Garrido J."/>
            <person name="Berbel C."/>
            <person name="Martinez-Blanch J.F."/>
            <person name="Alioto T."/>
            <person name="Claros M.G."/>
            <person name="Gagnaire P.A."/>
            <person name="Manchado M."/>
        </authorList>
    </citation>
    <scope>NUCLEOTIDE SEQUENCE [LARGE SCALE GENOMIC DNA]</scope>
    <source>
        <strain evidence="2">Sse05_10M</strain>
    </source>
</reference>
<dbReference type="Proteomes" id="UP000693946">
    <property type="component" value="Linkage Group LG8"/>
</dbReference>
<comment type="caution">
    <text evidence="2">The sequence shown here is derived from an EMBL/GenBank/DDBJ whole genome shotgun (WGS) entry which is preliminary data.</text>
</comment>
<feature type="compositionally biased region" description="Basic and acidic residues" evidence="1">
    <location>
        <begin position="243"/>
        <end position="260"/>
    </location>
</feature>
<dbReference type="EMBL" id="JAGKHQ010000020">
    <property type="protein sequence ID" value="KAG7479159.1"/>
    <property type="molecule type" value="Genomic_DNA"/>
</dbReference>
<evidence type="ECO:0000256" key="1">
    <source>
        <dbReference type="SAM" id="MobiDB-lite"/>
    </source>
</evidence>
<organism evidence="2 3">
    <name type="scientific">Solea senegalensis</name>
    <name type="common">Senegalese sole</name>
    <dbReference type="NCBI Taxonomy" id="28829"/>
    <lineage>
        <taxon>Eukaryota</taxon>
        <taxon>Metazoa</taxon>
        <taxon>Chordata</taxon>
        <taxon>Craniata</taxon>
        <taxon>Vertebrata</taxon>
        <taxon>Euteleostomi</taxon>
        <taxon>Actinopterygii</taxon>
        <taxon>Neopterygii</taxon>
        <taxon>Teleostei</taxon>
        <taxon>Neoteleostei</taxon>
        <taxon>Acanthomorphata</taxon>
        <taxon>Carangaria</taxon>
        <taxon>Pleuronectiformes</taxon>
        <taxon>Pleuronectoidei</taxon>
        <taxon>Soleidae</taxon>
        <taxon>Solea</taxon>
    </lineage>
</organism>
<dbReference type="AlphaFoldDB" id="A0AAV6PZS9"/>
<protein>
    <recommendedName>
        <fullName evidence="4">Small EDRK-rich factor-like N-terminal domain-containing protein</fullName>
    </recommendedName>
</protein>
<gene>
    <name evidence="2" type="ORF">JOB18_019343</name>
</gene>
<proteinExistence type="predicted"/>
<feature type="compositionally biased region" description="Basic residues" evidence="1">
    <location>
        <begin position="233"/>
        <end position="242"/>
    </location>
</feature>
<feature type="region of interest" description="Disordered" evidence="1">
    <location>
        <begin position="220"/>
        <end position="280"/>
    </location>
</feature>
<evidence type="ECO:0000313" key="3">
    <source>
        <dbReference type="Proteomes" id="UP000693946"/>
    </source>
</evidence>
<keyword evidence="3" id="KW-1185">Reference proteome</keyword>
<evidence type="ECO:0008006" key="4">
    <source>
        <dbReference type="Google" id="ProtNLM"/>
    </source>
</evidence>
<name>A0AAV6PZS9_SOLSE</name>
<sequence>MLTYTPDVVLMQAIRYLPLKVLTRDVLFSAVIVQCPRVVCLQNCVLINEYETNMNKKNDVNDDNDLSSSERKRPLTLTLSVTREHVCAFVLSVSGVFTSHRPPAPEADWRTKAGGETHSSARARPFIGAREEMWTFNCSDEKSPSGGGDVSRSHRVTFNHNEQFNAESLPPRMSFYTCCPITRQRSGRRLINEPASASGSSRFQLKEAVGNEMKWLHTDVRKGQEMAGNNAASKKKKERRMNRKETQAQTVKERQRDTNQRQRGGKTAANDAKQCPKRSK</sequence>